<dbReference type="EMBL" id="SAYW01000001">
    <property type="protein sequence ID" value="RWU10596.1"/>
    <property type="molecule type" value="Genomic_DNA"/>
</dbReference>
<feature type="signal peptide" evidence="4">
    <location>
        <begin position="1"/>
        <end position="21"/>
    </location>
</feature>
<dbReference type="Pfam" id="PF02469">
    <property type="entry name" value="Fasciclin"/>
    <property type="match status" value="1"/>
</dbReference>
<keyword evidence="2" id="KW-0964">Secreted</keyword>
<evidence type="ECO:0000256" key="1">
    <source>
        <dbReference type="ARBA" id="ARBA00004613"/>
    </source>
</evidence>
<keyword evidence="7" id="KW-1185">Reference proteome</keyword>
<comment type="caution">
    <text evidence="6">The sequence shown here is derived from an EMBL/GenBank/DDBJ whole genome shotgun (WGS) entry which is preliminary data.</text>
</comment>
<dbReference type="GO" id="GO:0005576">
    <property type="term" value="C:extracellular region"/>
    <property type="evidence" value="ECO:0007669"/>
    <property type="project" value="UniProtKB-SubCell"/>
</dbReference>
<feature type="domain" description="FAS1" evidence="5">
    <location>
        <begin position="49"/>
        <end position="196"/>
    </location>
</feature>
<dbReference type="RefSeq" id="WP_113646082.1">
    <property type="nucleotide sequence ID" value="NZ_QMHN01000001.1"/>
</dbReference>
<dbReference type="InterPro" id="IPR000782">
    <property type="entry name" value="FAS1_domain"/>
</dbReference>
<dbReference type="AlphaFoldDB" id="A0A443Z253"/>
<evidence type="ECO:0000256" key="3">
    <source>
        <dbReference type="ARBA" id="ARBA00022729"/>
    </source>
</evidence>
<dbReference type="OrthoDB" id="752937at2"/>
<dbReference type="Proteomes" id="UP000284120">
    <property type="component" value="Unassembled WGS sequence"/>
</dbReference>
<dbReference type="Gene3D" id="2.30.180.10">
    <property type="entry name" value="FAS1 domain"/>
    <property type="match status" value="1"/>
</dbReference>
<evidence type="ECO:0000313" key="7">
    <source>
        <dbReference type="Proteomes" id="UP000284120"/>
    </source>
</evidence>
<proteinExistence type="predicted"/>
<evidence type="ECO:0000259" key="5">
    <source>
        <dbReference type="PROSITE" id="PS50213"/>
    </source>
</evidence>
<accession>A0A443Z253</accession>
<dbReference type="SUPFAM" id="SSF82153">
    <property type="entry name" value="FAS1 domain"/>
    <property type="match status" value="1"/>
</dbReference>
<sequence>MNRKLIIIKSLAIALACTSLSCGKLEFLKNEQPEAVDAGSNLKGMTFADFLKIDHSSDLTNLNLYADAIKKAGLTEFLNQPENYTVLFLTNQAVNNMVGSLGYTNLNDVPTIILKNILSDQIFKGRLRSFDLAIGETKKFETINGSFIYYTRSSNSTNEYVLTANNSTELTSPPATIRSQNLEFKNGIAHVTDQFTFYKLKDAVPDAPSGSVGAQTDVINVTKDLFIQNGTANRNKNFNNTTSIDMKNSNGKDVSVDRMGLFQFPLTTPSFGNKIGLAKINFYVYFTGLASSLTAYAGADTNFDETTVTWMTAPTYDRISLANISLTAGQTGWITMDVTSLVSQLYGSNKTFLNILMNHNNDNFVKIYPREFDSGKFKAYLSISSPPATILTFGNATALNVSAKDGFAKLTTTQLKMNGAEDRNISYIVNKIPTNGYLVKYGIPLPVNASFSQTDLTNGSIRYLYSGTGNADEIIVEAKDNNGGFYTTPLKITVNIQ</sequence>
<dbReference type="PROSITE" id="PS50213">
    <property type="entry name" value="FAS1"/>
    <property type="match status" value="1"/>
</dbReference>
<dbReference type="Pfam" id="PF24517">
    <property type="entry name" value="CBM96"/>
    <property type="match status" value="1"/>
</dbReference>
<evidence type="ECO:0000256" key="2">
    <source>
        <dbReference type="ARBA" id="ARBA00022525"/>
    </source>
</evidence>
<gene>
    <name evidence="6" type="ORF">DPV69_04450</name>
</gene>
<dbReference type="InterPro" id="IPR055372">
    <property type="entry name" value="CBM96"/>
</dbReference>
<name>A0A443Z253_9SPHI</name>
<feature type="chain" id="PRO_5019424438" evidence="4">
    <location>
        <begin position="22"/>
        <end position="497"/>
    </location>
</feature>
<comment type="subcellular location">
    <subcellularLocation>
        <location evidence="1">Secreted</location>
    </subcellularLocation>
</comment>
<organism evidence="6 7">
    <name type="scientific">Pedobacter chitinilyticus</name>
    <dbReference type="NCBI Taxonomy" id="2233776"/>
    <lineage>
        <taxon>Bacteria</taxon>
        <taxon>Pseudomonadati</taxon>
        <taxon>Bacteroidota</taxon>
        <taxon>Sphingobacteriia</taxon>
        <taxon>Sphingobacteriales</taxon>
        <taxon>Sphingobacteriaceae</taxon>
        <taxon>Pedobacter</taxon>
    </lineage>
</organism>
<protein>
    <submittedName>
        <fullName evidence="6">DNRLRE domain-containing protein</fullName>
    </submittedName>
</protein>
<dbReference type="NCBIfam" id="NF033679">
    <property type="entry name" value="DNRLRE_dom"/>
    <property type="match status" value="1"/>
</dbReference>
<dbReference type="PROSITE" id="PS51257">
    <property type="entry name" value="PROKAR_LIPOPROTEIN"/>
    <property type="match status" value="1"/>
</dbReference>
<keyword evidence="3 4" id="KW-0732">Signal</keyword>
<reference evidence="6 7" key="1">
    <citation type="submission" date="2018-06" db="EMBL/GenBank/DDBJ databases">
        <title>Pedobacter endophyticus sp. nov., an endophytic bacterium isolated from a leaf of Triticum aestivum.</title>
        <authorList>
            <person name="Zhang L."/>
        </authorList>
    </citation>
    <scope>NUCLEOTIDE SEQUENCE [LARGE SCALE GENOMIC DNA]</scope>
    <source>
        <strain evidence="6 7">CM134L-2</strain>
    </source>
</reference>
<evidence type="ECO:0000256" key="4">
    <source>
        <dbReference type="SAM" id="SignalP"/>
    </source>
</evidence>
<dbReference type="InterPro" id="IPR036378">
    <property type="entry name" value="FAS1_dom_sf"/>
</dbReference>
<evidence type="ECO:0000313" key="6">
    <source>
        <dbReference type="EMBL" id="RWU10596.1"/>
    </source>
</evidence>